<dbReference type="InParanoid" id="A0A1X7U1N8"/>
<dbReference type="AlphaFoldDB" id="A0A1X7U1N8"/>
<dbReference type="OrthoDB" id="438188at2759"/>
<sequence length="688" mass="78266">MLCLQQHDMTKVTLLFMFLQIYTKVDLKVAHITAAQVKSIPFLSCYISNELESFDTINDVTNTIFRHCSLLNHDILLQLIGNFQFTSSLRALQSLEDEQQYYCRKLISSEFMEELNILRTTICSSLVPVVEFEFPIDVLSSTTVSEFKLTLCCIFSELASFLHLYRIICSKSLVRITLCGPEGLRTRIASKVKCKSRYILNVAGASSCTCDILGRVNEENSGIKDDEQEVDNKERNDLTKNEQLLNEDSKNQVINEVAIRTSPKESPVAIVQSTEGPMCIYPACIESQLHEGPIPDVSVTKSSKLVVKPVLLVQPLKKDTEVKEVKELEFDESEPEVACKPRTRKRVNTWRLFQPQDRDVLIIGSFGAFSKQYTVAPKIVPSHLKGEKWMSDEIERIKNVYEKYNERFEVFFLSHGFPGEEKSRQDYIDMIKALFYSKKHKGAVIWYTGHGERGTGNWCFKDGIISFDDIFNLYCSHYMGSSLTIVSDCSYSGQWINDWARKLDEFNIPACGHHARRNKFLIKIIASCQHDEEATALSFISEGVDFDEDEKGLMHCHDGKVLESGQRCFGIDFRVICCGKGRDETCEIDSSCSSKFTWTQCISGSSELIYIVTGKSKEHENVWHCLLLDKKKLDVFKGAVSTAETIDVSSYGEILHSGIGNKPPAWLHRDLELRFVKCPSDMMDLRES</sequence>
<protein>
    <submittedName>
        <fullName evidence="1">Uncharacterized protein</fullName>
    </submittedName>
</protein>
<dbReference type="EnsemblMetazoa" id="Aqu2.1.21432_001">
    <property type="protein sequence ID" value="Aqu2.1.21432_001"/>
    <property type="gene ID" value="Aqu2.1.21432"/>
</dbReference>
<proteinExistence type="predicted"/>
<evidence type="ECO:0000313" key="1">
    <source>
        <dbReference type="EnsemblMetazoa" id="Aqu2.1.21432_001"/>
    </source>
</evidence>
<organism evidence="1">
    <name type="scientific">Amphimedon queenslandica</name>
    <name type="common">Sponge</name>
    <dbReference type="NCBI Taxonomy" id="400682"/>
    <lineage>
        <taxon>Eukaryota</taxon>
        <taxon>Metazoa</taxon>
        <taxon>Porifera</taxon>
        <taxon>Demospongiae</taxon>
        <taxon>Heteroscleromorpha</taxon>
        <taxon>Haplosclerida</taxon>
        <taxon>Niphatidae</taxon>
        <taxon>Amphimedon</taxon>
    </lineage>
</organism>
<reference evidence="1" key="1">
    <citation type="submission" date="2017-05" db="UniProtKB">
        <authorList>
            <consortium name="EnsemblMetazoa"/>
        </authorList>
    </citation>
    <scope>IDENTIFICATION</scope>
</reference>
<accession>A0A1X7U1N8</accession>
<name>A0A1X7U1N8_AMPQE</name>